<evidence type="ECO:0000256" key="1">
    <source>
        <dbReference type="SAM" id="Phobius"/>
    </source>
</evidence>
<proteinExistence type="predicted"/>
<keyword evidence="1" id="KW-0472">Membrane</keyword>
<organism evidence="2">
    <name type="scientific">Arundo donax</name>
    <name type="common">Giant reed</name>
    <name type="synonym">Donax arundinaceus</name>
    <dbReference type="NCBI Taxonomy" id="35708"/>
    <lineage>
        <taxon>Eukaryota</taxon>
        <taxon>Viridiplantae</taxon>
        <taxon>Streptophyta</taxon>
        <taxon>Embryophyta</taxon>
        <taxon>Tracheophyta</taxon>
        <taxon>Spermatophyta</taxon>
        <taxon>Magnoliopsida</taxon>
        <taxon>Liliopsida</taxon>
        <taxon>Poales</taxon>
        <taxon>Poaceae</taxon>
        <taxon>PACMAD clade</taxon>
        <taxon>Arundinoideae</taxon>
        <taxon>Arundineae</taxon>
        <taxon>Arundo</taxon>
    </lineage>
</organism>
<reference evidence="2" key="1">
    <citation type="submission" date="2014-09" db="EMBL/GenBank/DDBJ databases">
        <authorList>
            <person name="Magalhaes I.L.F."/>
            <person name="Oliveira U."/>
            <person name="Santos F.R."/>
            <person name="Vidigal T.H.D.A."/>
            <person name="Brescovit A.D."/>
            <person name="Santos A.J."/>
        </authorList>
    </citation>
    <scope>NUCLEOTIDE SEQUENCE</scope>
    <source>
        <tissue evidence="2">Shoot tissue taken approximately 20 cm above the soil surface</tissue>
    </source>
</reference>
<reference evidence="2" key="2">
    <citation type="journal article" date="2015" name="Data Brief">
        <title>Shoot transcriptome of the giant reed, Arundo donax.</title>
        <authorList>
            <person name="Barrero R.A."/>
            <person name="Guerrero F.D."/>
            <person name="Moolhuijzen P."/>
            <person name="Goolsby J.A."/>
            <person name="Tidwell J."/>
            <person name="Bellgard S.E."/>
            <person name="Bellgard M.I."/>
        </authorList>
    </citation>
    <scope>NUCLEOTIDE SEQUENCE</scope>
    <source>
        <tissue evidence="2">Shoot tissue taken approximately 20 cm above the soil surface</tissue>
    </source>
</reference>
<protein>
    <submittedName>
        <fullName evidence="2">Uncharacterized protein</fullName>
    </submittedName>
</protein>
<dbReference type="AlphaFoldDB" id="A0A0A9BV65"/>
<keyword evidence="1" id="KW-1133">Transmembrane helix</keyword>
<feature type="transmembrane region" description="Helical" evidence="1">
    <location>
        <begin position="12"/>
        <end position="35"/>
    </location>
</feature>
<accession>A0A0A9BV65</accession>
<keyword evidence="1" id="KW-0812">Transmembrane</keyword>
<sequence>MLCFLSQNSKMLDIFLVCYMKGTICMTATILWYILV</sequence>
<evidence type="ECO:0000313" key="2">
    <source>
        <dbReference type="EMBL" id="JAD65060.1"/>
    </source>
</evidence>
<name>A0A0A9BV65_ARUDO</name>
<dbReference type="EMBL" id="GBRH01232835">
    <property type="protein sequence ID" value="JAD65060.1"/>
    <property type="molecule type" value="Transcribed_RNA"/>
</dbReference>